<dbReference type="EMBL" id="CM056817">
    <property type="protein sequence ID" value="KAJ8621180.1"/>
    <property type="molecule type" value="Genomic_DNA"/>
</dbReference>
<accession>A0ACC2KJ53</accession>
<comment type="caution">
    <text evidence="1">The sequence shown here is derived from an EMBL/GenBank/DDBJ whole genome shotgun (WGS) entry which is preliminary data.</text>
</comment>
<sequence length="82" mass="9524">MDIPLEGRLCIVLFMYCFPPSFGDESSLVIYSTTFPWRGMQCMHMSMTTEVSRGNKGREYLYRVCLEYIWGYHQTHTAGVAL</sequence>
<protein>
    <submittedName>
        <fullName evidence="1">Uncharacterized protein</fullName>
    </submittedName>
</protein>
<evidence type="ECO:0000313" key="1">
    <source>
        <dbReference type="EMBL" id="KAJ8621180.1"/>
    </source>
</evidence>
<gene>
    <name evidence="1" type="ORF">MRB53_029709</name>
</gene>
<proteinExistence type="predicted"/>
<dbReference type="Proteomes" id="UP001234297">
    <property type="component" value="Chromosome 9"/>
</dbReference>
<reference evidence="1 2" key="1">
    <citation type="journal article" date="2022" name="Hortic Res">
        <title>A haplotype resolved chromosomal level avocado genome allows analysis of novel avocado genes.</title>
        <authorList>
            <person name="Nath O."/>
            <person name="Fletcher S.J."/>
            <person name="Hayward A."/>
            <person name="Shaw L.M."/>
            <person name="Masouleh A.K."/>
            <person name="Furtado A."/>
            <person name="Henry R.J."/>
            <person name="Mitter N."/>
        </authorList>
    </citation>
    <scope>NUCLEOTIDE SEQUENCE [LARGE SCALE GENOMIC DNA]</scope>
    <source>
        <strain evidence="2">cv. Hass</strain>
    </source>
</reference>
<keyword evidence="2" id="KW-1185">Reference proteome</keyword>
<organism evidence="1 2">
    <name type="scientific">Persea americana</name>
    <name type="common">Avocado</name>
    <dbReference type="NCBI Taxonomy" id="3435"/>
    <lineage>
        <taxon>Eukaryota</taxon>
        <taxon>Viridiplantae</taxon>
        <taxon>Streptophyta</taxon>
        <taxon>Embryophyta</taxon>
        <taxon>Tracheophyta</taxon>
        <taxon>Spermatophyta</taxon>
        <taxon>Magnoliopsida</taxon>
        <taxon>Magnoliidae</taxon>
        <taxon>Laurales</taxon>
        <taxon>Lauraceae</taxon>
        <taxon>Persea</taxon>
    </lineage>
</organism>
<evidence type="ECO:0000313" key="2">
    <source>
        <dbReference type="Proteomes" id="UP001234297"/>
    </source>
</evidence>
<name>A0ACC2KJ53_PERAE</name>